<dbReference type="Pfam" id="PF02597">
    <property type="entry name" value="ThiS"/>
    <property type="match status" value="1"/>
</dbReference>
<evidence type="ECO:0000313" key="2">
    <source>
        <dbReference type="Proteomes" id="UP000694232"/>
    </source>
</evidence>
<dbReference type="AlphaFoldDB" id="A0A975YNE1"/>
<organism evidence="1 2">
    <name type="scientific">Vibrio ostreae</name>
    <dbReference type="NCBI Taxonomy" id="2841925"/>
    <lineage>
        <taxon>Bacteria</taxon>
        <taxon>Pseudomonadati</taxon>
        <taxon>Pseudomonadota</taxon>
        <taxon>Gammaproteobacteria</taxon>
        <taxon>Vibrionales</taxon>
        <taxon>Vibrionaceae</taxon>
        <taxon>Vibrio</taxon>
    </lineage>
</organism>
<dbReference type="Gene3D" id="3.10.20.30">
    <property type="match status" value="1"/>
</dbReference>
<dbReference type="SUPFAM" id="SSF54285">
    <property type="entry name" value="MoaD/ThiS"/>
    <property type="match status" value="1"/>
</dbReference>
<dbReference type="InterPro" id="IPR010035">
    <property type="entry name" value="Thi_S"/>
</dbReference>
<dbReference type="InterPro" id="IPR003749">
    <property type="entry name" value="ThiS/MoaD-like"/>
</dbReference>
<dbReference type="PANTHER" id="PTHR34472:SF1">
    <property type="entry name" value="SULFUR CARRIER PROTEIN THIS"/>
    <property type="match status" value="1"/>
</dbReference>
<accession>A0A975YNE1</accession>
<dbReference type="InterPro" id="IPR012675">
    <property type="entry name" value="Beta-grasp_dom_sf"/>
</dbReference>
<gene>
    <name evidence="1" type="primary">thiS</name>
    <name evidence="1" type="ORF">KNV97_18970</name>
</gene>
<proteinExistence type="predicted"/>
<dbReference type="CDD" id="cd00565">
    <property type="entry name" value="Ubl_ThiS"/>
    <property type="match status" value="1"/>
</dbReference>
<sequence>MTITIFINQQAHQIKAATSLQTLQHELGLPTLGCVFAINQQVIPKGLWSETLLNQGDQIALFQAIAGG</sequence>
<protein>
    <submittedName>
        <fullName evidence="1">Sulfur carrier protein ThiS</fullName>
    </submittedName>
</protein>
<dbReference type="PANTHER" id="PTHR34472">
    <property type="entry name" value="SULFUR CARRIER PROTEIN THIS"/>
    <property type="match status" value="1"/>
</dbReference>
<dbReference type="RefSeq" id="WP_136487261.1">
    <property type="nucleotide sequence ID" value="NZ_CP076643.1"/>
</dbReference>
<evidence type="ECO:0000313" key="1">
    <source>
        <dbReference type="EMBL" id="QXO17431.1"/>
    </source>
</evidence>
<dbReference type="InterPro" id="IPR016155">
    <property type="entry name" value="Mopterin_synth/thiamin_S_b"/>
</dbReference>
<reference evidence="1" key="1">
    <citation type="submission" date="2021-06" db="EMBL/GenBank/DDBJ databases">
        <title>Vibrio nov. sp., novel gut bacterium isolated from Yellow Sea oyster.</title>
        <authorList>
            <person name="Muhammad N."/>
            <person name="Nguyen T.H."/>
            <person name="Lee Y.-J."/>
            <person name="Ko J."/>
            <person name="Kim S.-G."/>
        </authorList>
    </citation>
    <scope>NUCLEOTIDE SEQUENCE</scope>
    <source>
        <strain evidence="1">OG9-811</strain>
    </source>
</reference>
<dbReference type="EMBL" id="CP076643">
    <property type="protein sequence ID" value="QXO17431.1"/>
    <property type="molecule type" value="Genomic_DNA"/>
</dbReference>
<dbReference type="NCBIfam" id="TIGR01683">
    <property type="entry name" value="thiS"/>
    <property type="match status" value="1"/>
</dbReference>
<dbReference type="KEGG" id="vos:KNV97_18970"/>
<name>A0A975YNE1_9VIBR</name>
<keyword evidence="2" id="KW-1185">Reference proteome</keyword>
<dbReference type="Proteomes" id="UP000694232">
    <property type="component" value="Chromosome 1"/>
</dbReference>